<evidence type="ECO:0000313" key="2">
    <source>
        <dbReference type="Proteomes" id="UP000053789"/>
    </source>
</evidence>
<dbReference type="Proteomes" id="UP000053789">
    <property type="component" value="Unassembled WGS sequence"/>
</dbReference>
<sequence>MWPLSDYNRKLLLQHVSELGSFVSLCGQFEGPLLNLIDSSTALFMQAGVIHATITLEGGILIGINTFSAGSALASLQCFLYELEAQLEENYAEIFRLFTLQLKAISGDLSISREFLRQWLSLSDRLNDIVRRRVSRDRLKVREKLELQNLLRALLAVAEQEGVLPGSCCNEMDGISHFQKTHLLVAGLNMREIANVRVGS</sequence>
<proteinExistence type="predicted"/>
<dbReference type="AlphaFoldDB" id="A0A0D2HQF2"/>
<protein>
    <submittedName>
        <fullName evidence="1">Uncharacterized protein</fullName>
    </submittedName>
</protein>
<gene>
    <name evidence="1" type="ORF">Z519_12734</name>
</gene>
<reference evidence="1" key="1">
    <citation type="submission" date="2015-01" db="EMBL/GenBank/DDBJ databases">
        <title>The Genome Sequence of Cladophialophora bantiana CBS 173.52.</title>
        <authorList>
            <consortium name="The Broad Institute Genomics Platform"/>
            <person name="Cuomo C."/>
            <person name="de Hoog S."/>
            <person name="Gorbushina A."/>
            <person name="Stielow B."/>
            <person name="Teixiera M."/>
            <person name="Abouelleil A."/>
            <person name="Chapman S.B."/>
            <person name="Priest M."/>
            <person name="Young S.K."/>
            <person name="Wortman J."/>
            <person name="Nusbaum C."/>
            <person name="Birren B."/>
        </authorList>
    </citation>
    <scope>NUCLEOTIDE SEQUENCE [LARGE SCALE GENOMIC DNA]</scope>
    <source>
        <strain evidence="1">CBS 173.52</strain>
    </source>
</reference>
<organism evidence="1 2">
    <name type="scientific">Cladophialophora bantiana (strain ATCC 10958 / CBS 173.52 / CDC B-1940 / NIH 8579)</name>
    <name type="common">Xylohypha bantiana</name>
    <dbReference type="NCBI Taxonomy" id="1442370"/>
    <lineage>
        <taxon>Eukaryota</taxon>
        <taxon>Fungi</taxon>
        <taxon>Dikarya</taxon>
        <taxon>Ascomycota</taxon>
        <taxon>Pezizomycotina</taxon>
        <taxon>Eurotiomycetes</taxon>
        <taxon>Chaetothyriomycetidae</taxon>
        <taxon>Chaetothyriales</taxon>
        <taxon>Herpotrichiellaceae</taxon>
        <taxon>Cladophialophora</taxon>
    </lineage>
</organism>
<dbReference type="VEuPathDB" id="FungiDB:Z519_12734"/>
<keyword evidence="2" id="KW-1185">Reference proteome</keyword>
<accession>A0A0D2HQF2</accession>
<dbReference type="OrthoDB" id="4509490at2759"/>
<dbReference type="HOGENOM" id="CLU_1366105_0_0_1"/>
<dbReference type="EMBL" id="KN847013">
    <property type="protein sequence ID" value="KIW86679.1"/>
    <property type="molecule type" value="Genomic_DNA"/>
</dbReference>
<dbReference type="GeneID" id="27705662"/>
<evidence type="ECO:0000313" key="1">
    <source>
        <dbReference type="EMBL" id="KIW86679.1"/>
    </source>
</evidence>
<name>A0A0D2HQF2_CLAB1</name>
<dbReference type="RefSeq" id="XP_016613348.1">
    <property type="nucleotide sequence ID" value="XM_016770439.1"/>
</dbReference>